<proteinExistence type="predicted"/>
<feature type="region of interest" description="Disordered" evidence="1">
    <location>
        <begin position="76"/>
        <end position="103"/>
    </location>
</feature>
<dbReference type="EMBL" id="JACIEJ010000006">
    <property type="protein sequence ID" value="MBB3986542.1"/>
    <property type="molecule type" value="Genomic_DNA"/>
</dbReference>
<protein>
    <submittedName>
        <fullName evidence="2">Uncharacterized protein</fullName>
    </submittedName>
</protein>
<dbReference type="RefSeq" id="WP_183966991.1">
    <property type="nucleotide sequence ID" value="NZ_JACIEJ010000006.1"/>
</dbReference>
<accession>A0A7W6DPH7</accession>
<feature type="compositionally biased region" description="Polar residues" evidence="1">
    <location>
        <begin position="80"/>
        <end position="90"/>
    </location>
</feature>
<comment type="caution">
    <text evidence="2">The sequence shown here is derived from an EMBL/GenBank/DDBJ whole genome shotgun (WGS) entry which is preliminary data.</text>
</comment>
<dbReference type="Proteomes" id="UP000541426">
    <property type="component" value="Unassembled WGS sequence"/>
</dbReference>
<dbReference type="AlphaFoldDB" id="A0A7W6DPH7"/>
<name>A0A7W6DPH7_9RHOB</name>
<evidence type="ECO:0000256" key="1">
    <source>
        <dbReference type="SAM" id="MobiDB-lite"/>
    </source>
</evidence>
<sequence length="103" mass="11440">MSSRTTTSAVTFLHPFVVTRYTDELPADDYEMLADDDVMQSYGFAAYRRTATFPLNNWRAGKSVLRAVDHRELEGALPQDQANANTNAIRNSAAALSPSKDQK</sequence>
<evidence type="ECO:0000313" key="3">
    <source>
        <dbReference type="Proteomes" id="UP000541426"/>
    </source>
</evidence>
<gene>
    <name evidence="2" type="ORF">GGQ68_002881</name>
</gene>
<evidence type="ECO:0000313" key="2">
    <source>
        <dbReference type="EMBL" id="MBB3986542.1"/>
    </source>
</evidence>
<keyword evidence="3" id="KW-1185">Reference proteome</keyword>
<organism evidence="2 3">
    <name type="scientific">Sagittula marina</name>
    <dbReference type="NCBI Taxonomy" id="943940"/>
    <lineage>
        <taxon>Bacteria</taxon>
        <taxon>Pseudomonadati</taxon>
        <taxon>Pseudomonadota</taxon>
        <taxon>Alphaproteobacteria</taxon>
        <taxon>Rhodobacterales</taxon>
        <taxon>Roseobacteraceae</taxon>
        <taxon>Sagittula</taxon>
    </lineage>
</organism>
<reference evidence="2 3" key="1">
    <citation type="submission" date="2020-08" db="EMBL/GenBank/DDBJ databases">
        <title>Genomic Encyclopedia of Type Strains, Phase IV (KMG-IV): sequencing the most valuable type-strain genomes for metagenomic binning, comparative biology and taxonomic classification.</title>
        <authorList>
            <person name="Goeker M."/>
        </authorList>
    </citation>
    <scope>NUCLEOTIDE SEQUENCE [LARGE SCALE GENOMIC DNA]</scope>
    <source>
        <strain evidence="2 3">DSM 102235</strain>
    </source>
</reference>